<comment type="caution">
    <text evidence="1">The sequence shown here is derived from an EMBL/GenBank/DDBJ whole genome shotgun (WGS) entry which is preliminary data.</text>
</comment>
<sequence>MFRSLLRMINGHRKPLYCESEQDGFRVVISIGREVRGASDIANLFSSQVAKIWPDLFSTMKGGFDDYGHSDEFPPAMFFMHVGRTTPDVYMGKESSYHARFEFEREKFSHTLPFYDFFLDDNLRTVHHQPVF</sequence>
<proteinExistence type="predicted"/>
<dbReference type="Proteomes" id="UP000644507">
    <property type="component" value="Unassembled WGS sequence"/>
</dbReference>
<dbReference type="RefSeq" id="WP_189574652.1">
    <property type="nucleotide sequence ID" value="NZ_JBHLZH010000071.1"/>
</dbReference>
<dbReference type="EMBL" id="BMXI01000043">
    <property type="protein sequence ID" value="GHC68216.1"/>
    <property type="molecule type" value="Genomic_DNA"/>
</dbReference>
<name>A0A918U2S0_9BACT</name>
<reference evidence="1" key="2">
    <citation type="submission" date="2020-09" db="EMBL/GenBank/DDBJ databases">
        <authorList>
            <person name="Sun Q."/>
            <person name="Kim S."/>
        </authorList>
    </citation>
    <scope>NUCLEOTIDE SEQUENCE</scope>
    <source>
        <strain evidence="1">KCTC 12988</strain>
    </source>
</reference>
<dbReference type="AlphaFoldDB" id="A0A918U2S0"/>
<protein>
    <submittedName>
        <fullName evidence="1">Uncharacterized protein</fullName>
    </submittedName>
</protein>
<evidence type="ECO:0000313" key="2">
    <source>
        <dbReference type="Proteomes" id="UP000644507"/>
    </source>
</evidence>
<reference evidence="1" key="1">
    <citation type="journal article" date="2014" name="Int. J. Syst. Evol. Microbiol.">
        <title>Complete genome sequence of Corynebacterium casei LMG S-19264T (=DSM 44701T), isolated from a smear-ripened cheese.</title>
        <authorList>
            <consortium name="US DOE Joint Genome Institute (JGI-PGF)"/>
            <person name="Walter F."/>
            <person name="Albersmeier A."/>
            <person name="Kalinowski J."/>
            <person name="Ruckert C."/>
        </authorList>
    </citation>
    <scope>NUCLEOTIDE SEQUENCE</scope>
    <source>
        <strain evidence="1">KCTC 12988</strain>
    </source>
</reference>
<keyword evidence="2" id="KW-1185">Reference proteome</keyword>
<accession>A0A918U2S0</accession>
<evidence type="ECO:0000313" key="1">
    <source>
        <dbReference type="EMBL" id="GHC68216.1"/>
    </source>
</evidence>
<organism evidence="1 2">
    <name type="scientific">Roseibacillus persicicus</name>
    <dbReference type="NCBI Taxonomy" id="454148"/>
    <lineage>
        <taxon>Bacteria</taxon>
        <taxon>Pseudomonadati</taxon>
        <taxon>Verrucomicrobiota</taxon>
        <taxon>Verrucomicrobiia</taxon>
        <taxon>Verrucomicrobiales</taxon>
        <taxon>Verrucomicrobiaceae</taxon>
        <taxon>Roseibacillus</taxon>
    </lineage>
</organism>
<gene>
    <name evidence="1" type="ORF">GCM10007100_40320</name>
</gene>